<dbReference type="PANTHER" id="PTHR33116">
    <property type="entry name" value="REVERSE TRANSCRIPTASE ZINC-BINDING DOMAIN-CONTAINING PROTEIN-RELATED-RELATED"/>
    <property type="match status" value="1"/>
</dbReference>
<gene>
    <name evidence="1" type="ORF">ACH5RR_014719</name>
</gene>
<name>A0ABD2ZR25_9GENT</name>
<evidence type="ECO:0008006" key="3">
    <source>
        <dbReference type="Google" id="ProtNLM"/>
    </source>
</evidence>
<keyword evidence="2" id="KW-1185">Reference proteome</keyword>
<reference evidence="1 2" key="1">
    <citation type="submission" date="2024-11" db="EMBL/GenBank/DDBJ databases">
        <title>A near-complete genome assembly of Cinchona calisaya.</title>
        <authorList>
            <person name="Lian D.C."/>
            <person name="Zhao X.W."/>
            <person name="Wei L."/>
        </authorList>
    </citation>
    <scope>NUCLEOTIDE SEQUENCE [LARGE SCALE GENOMIC DNA]</scope>
    <source>
        <tissue evidence="1">Nenye</tissue>
    </source>
</reference>
<protein>
    <recommendedName>
        <fullName evidence="3">Reverse transcriptase</fullName>
    </recommendedName>
</protein>
<dbReference type="EMBL" id="JBJUIK010000007">
    <property type="protein sequence ID" value="KAL3521885.1"/>
    <property type="molecule type" value="Genomic_DNA"/>
</dbReference>
<comment type="caution">
    <text evidence="1">The sequence shown here is derived from an EMBL/GenBank/DDBJ whole genome shotgun (WGS) entry which is preliminary data.</text>
</comment>
<dbReference type="Proteomes" id="UP001630127">
    <property type="component" value="Unassembled WGS sequence"/>
</dbReference>
<proteinExistence type="predicted"/>
<accession>A0ABD2ZR25</accession>
<evidence type="ECO:0000313" key="2">
    <source>
        <dbReference type="Proteomes" id="UP001630127"/>
    </source>
</evidence>
<evidence type="ECO:0000313" key="1">
    <source>
        <dbReference type="EMBL" id="KAL3521885.1"/>
    </source>
</evidence>
<dbReference type="PANTHER" id="PTHR33116:SF86">
    <property type="entry name" value="REVERSE TRANSCRIPTASE DOMAIN-CONTAINING PROTEIN"/>
    <property type="match status" value="1"/>
</dbReference>
<sequence>MHSLKVYEATSSQMINLNKSSVFFSNNVHPEEVTRTCSKLGSIKVVNQDKYLGLPMVVTKSKEQVFGCIKECLGKRIQNWKNGLLSPTGKEIVLKLVAIALPTYTMSTFRLSKKLCKEMSRMMANFW</sequence>
<dbReference type="AlphaFoldDB" id="A0ABD2ZR25"/>
<organism evidence="1 2">
    <name type="scientific">Cinchona calisaya</name>
    <dbReference type="NCBI Taxonomy" id="153742"/>
    <lineage>
        <taxon>Eukaryota</taxon>
        <taxon>Viridiplantae</taxon>
        <taxon>Streptophyta</taxon>
        <taxon>Embryophyta</taxon>
        <taxon>Tracheophyta</taxon>
        <taxon>Spermatophyta</taxon>
        <taxon>Magnoliopsida</taxon>
        <taxon>eudicotyledons</taxon>
        <taxon>Gunneridae</taxon>
        <taxon>Pentapetalae</taxon>
        <taxon>asterids</taxon>
        <taxon>lamiids</taxon>
        <taxon>Gentianales</taxon>
        <taxon>Rubiaceae</taxon>
        <taxon>Cinchonoideae</taxon>
        <taxon>Cinchoneae</taxon>
        <taxon>Cinchona</taxon>
    </lineage>
</organism>